<keyword evidence="6" id="KW-0539">Nucleus</keyword>
<gene>
    <name evidence="10" type="ORF">BCR42DRAFT_385018</name>
</gene>
<evidence type="ECO:0000313" key="11">
    <source>
        <dbReference type="Proteomes" id="UP000193560"/>
    </source>
</evidence>
<evidence type="ECO:0000259" key="9">
    <source>
        <dbReference type="PROSITE" id="PS50157"/>
    </source>
</evidence>
<keyword evidence="11" id="KW-1185">Reference proteome</keyword>
<dbReference type="EMBL" id="MCGE01000048">
    <property type="protein sequence ID" value="ORZ04766.1"/>
    <property type="molecule type" value="Genomic_DNA"/>
</dbReference>
<dbReference type="PANTHER" id="PTHR24388:SF54">
    <property type="entry name" value="PROTEIN ESCARGOT"/>
    <property type="match status" value="1"/>
</dbReference>
<evidence type="ECO:0000256" key="6">
    <source>
        <dbReference type="ARBA" id="ARBA00023242"/>
    </source>
</evidence>
<comment type="subcellular location">
    <subcellularLocation>
        <location evidence="1">Nucleus</location>
    </subcellularLocation>
</comment>
<keyword evidence="5" id="KW-0862">Zinc</keyword>
<evidence type="ECO:0000313" key="10">
    <source>
        <dbReference type="EMBL" id="ORZ04766.1"/>
    </source>
</evidence>
<organism evidence="10 11">
    <name type="scientific">Absidia repens</name>
    <dbReference type="NCBI Taxonomy" id="90262"/>
    <lineage>
        <taxon>Eukaryota</taxon>
        <taxon>Fungi</taxon>
        <taxon>Fungi incertae sedis</taxon>
        <taxon>Mucoromycota</taxon>
        <taxon>Mucoromycotina</taxon>
        <taxon>Mucoromycetes</taxon>
        <taxon>Mucorales</taxon>
        <taxon>Cunninghamellaceae</taxon>
        <taxon>Absidia</taxon>
    </lineage>
</organism>
<dbReference type="Pfam" id="PF00096">
    <property type="entry name" value="zf-C2H2"/>
    <property type="match status" value="2"/>
</dbReference>
<keyword evidence="3" id="KW-0677">Repeat</keyword>
<protein>
    <recommendedName>
        <fullName evidence="9">C2H2-type domain-containing protein</fullName>
    </recommendedName>
</protein>
<feature type="domain" description="C2H2-type" evidence="9">
    <location>
        <begin position="192"/>
        <end position="221"/>
    </location>
</feature>
<dbReference type="OrthoDB" id="4748970at2759"/>
<keyword evidence="4 7" id="KW-0863">Zinc-finger</keyword>
<evidence type="ECO:0000256" key="7">
    <source>
        <dbReference type="PROSITE-ProRule" id="PRU00042"/>
    </source>
</evidence>
<dbReference type="SMART" id="SM00355">
    <property type="entry name" value="ZnF_C2H2"/>
    <property type="match status" value="3"/>
</dbReference>
<dbReference type="GO" id="GO:0000981">
    <property type="term" value="F:DNA-binding transcription factor activity, RNA polymerase II-specific"/>
    <property type="evidence" value="ECO:0007669"/>
    <property type="project" value="TreeGrafter"/>
</dbReference>
<accession>A0A1X2HXM7</accession>
<dbReference type="STRING" id="90262.A0A1X2HXM7"/>
<dbReference type="PROSITE" id="PS50157">
    <property type="entry name" value="ZINC_FINGER_C2H2_2"/>
    <property type="match status" value="2"/>
</dbReference>
<dbReference type="GO" id="GO:0005634">
    <property type="term" value="C:nucleus"/>
    <property type="evidence" value="ECO:0007669"/>
    <property type="project" value="UniProtKB-SubCell"/>
</dbReference>
<name>A0A1X2HXM7_9FUNG</name>
<dbReference type="AlphaFoldDB" id="A0A1X2HXM7"/>
<reference evidence="10 11" key="1">
    <citation type="submission" date="2016-07" db="EMBL/GenBank/DDBJ databases">
        <title>Pervasive Adenine N6-methylation of Active Genes in Fungi.</title>
        <authorList>
            <consortium name="DOE Joint Genome Institute"/>
            <person name="Mondo S.J."/>
            <person name="Dannebaum R.O."/>
            <person name="Kuo R.C."/>
            <person name="Labutti K."/>
            <person name="Haridas S."/>
            <person name="Kuo A."/>
            <person name="Salamov A."/>
            <person name="Ahrendt S.R."/>
            <person name="Lipzen A."/>
            <person name="Sullivan W."/>
            <person name="Andreopoulos W.B."/>
            <person name="Clum A."/>
            <person name="Lindquist E."/>
            <person name="Daum C."/>
            <person name="Ramamoorthy G.K."/>
            <person name="Gryganskyi A."/>
            <person name="Culley D."/>
            <person name="Magnuson J.K."/>
            <person name="James T.Y."/>
            <person name="O'Malley M.A."/>
            <person name="Stajich J.E."/>
            <person name="Spatafora J.W."/>
            <person name="Visel A."/>
            <person name="Grigoriev I.V."/>
        </authorList>
    </citation>
    <scope>NUCLEOTIDE SEQUENCE [LARGE SCALE GENOMIC DNA]</scope>
    <source>
        <strain evidence="10 11">NRRL 1336</strain>
    </source>
</reference>
<comment type="caution">
    <text evidence="10">The sequence shown here is derived from an EMBL/GenBank/DDBJ whole genome shotgun (WGS) entry which is preliminary data.</text>
</comment>
<dbReference type="Gene3D" id="3.30.160.60">
    <property type="entry name" value="Classic Zinc Finger"/>
    <property type="match status" value="2"/>
</dbReference>
<dbReference type="PANTHER" id="PTHR24388">
    <property type="entry name" value="ZINC FINGER PROTEIN"/>
    <property type="match status" value="1"/>
</dbReference>
<dbReference type="Proteomes" id="UP000193560">
    <property type="component" value="Unassembled WGS sequence"/>
</dbReference>
<keyword evidence="2" id="KW-0479">Metal-binding</keyword>
<dbReference type="InterPro" id="IPR050527">
    <property type="entry name" value="Snail/Krueppel_Znf"/>
</dbReference>
<feature type="domain" description="C2H2-type" evidence="9">
    <location>
        <begin position="164"/>
        <end position="191"/>
    </location>
</feature>
<evidence type="ECO:0000256" key="8">
    <source>
        <dbReference type="SAM" id="MobiDB-lite"/>
    </source>
</evidence>
<evidence type="ECO:0000256" key="2">
    <source>
        <dbReference type="ARBA" id="ARBA00022723"/>
    </source>
</evidence>
<dbReference type="InterPro" id="IPR013087">
    <property type="entry name" value="Znf_C2H2_type"/>
</dbReference>
<evidence type="ECO:0000256" key="3">
    <source>
        <dbReference type="ARBA" id="ARBA00022737"/>
    </source>
</evidence>
<feature type="region of interest" description="Disordered" evidence="8">
    <location>
        <begin position="120"/>
        <end position="145"/>
    </location>
</feature>
<sequence>MYNIPSSANTSNAPSPFDYLLKTSSSSSSATAIVSTPTPTDTPFTYFFPDQAAEFNTPLWYLDDSFLAPAQPPASFAHPPSAQPADMNVAPSFSSIYSFVDSISTSTASLPIINDNTAPATNNNTTTTTTALTPHSHINDPQRSSFHKKPATAAAASVQRTKTFPCDMCTKVFHRAYNLKSHQLSHSKARPYVCRFDQCPWRFSRPHDLKRHEQLHSGGHRPYGCVSCGKRFAHLEAFQRHATDDSALCLRTATMLAQAASFTHHQTKDP</sequence>
<feature type="compositionally biased region" description="Low complexity" evidence="8">
    <location>
        <begin position="120"/>
        <end position="133"/>
    </location>
</feature>
<evidence type="ECO:0000256" key="5">
    <source>
        <dbReference type="ARBA" id="ARBA00022833"/>
    </source>
</evidence>
<evidence type="ECO:0000256" key="4">
    <source>
        <dbReference type="ARBA" id="ARBA00022771"/>
    </source>
</evidence>
<dbReference type="GO" id="GO:0000978">
    <property type="term" value="F:RNA polymerase II cis-regulatory region sequence-specific DNA binding"/>
    <property type="evidence" value="ECO:0007669"/>
    <property type="project" value="TreeGrafter"/>
</dbReference>
<dbReference type="GO" id="GO:0008270">
    <property type="term" value="F:zinc ion binding"/>
    <property type="evidence" value="ECO:0007669"/>
    <property type="project" value="UniProtKB-KW"/>
</dbReference>
<dbReference type="PROSITE" id="PS00028">
    <property type="entry name" value="ZINC_FINGER_C2H2_1"/>
    <property type="match status" value="2"/>
</dbReference>
<evidence type="ECO:0000256" key="1">
    <source>
        <dbReference type="ARBA" id="ARBA00004123"/>
    </source>
</evidence>
<dbReference type="InterPro" id="IPR036236">
    <property type="entry name" value="Znf_C2H2_sf"/>
</dbReference>
<proteinExistence type="predicted"/>
<dbReference type="SUPFAM" id="SSF57667">
    <property type="entry name" value="beta-beta-alpha zinc fingers"/>
    <property type="match status" value="1"/>
</dbReference>